<dbReference type="Proteomes" id="UP001378592">
    <property type="component" value="Unassembled WGS sequence"/>
</dbReference>
<comment type="caution">
    <text evidence="2">The sequence shown here is derived from an EMBL/GenBank/DDBJ whole genome shotgun (WGS) entry which is preliminary data.</text>
</comment>
<evidence type="ECO:0000256" key="1">
    <source>
        <dbReference type="SAM" id="SignalP"/>
    </source>
</evidence>
<feature type="chain" id="PRO_5042921308" description="WAP domain-containing protein" evidence="1">
    <location>
        <begin position="23"/>
        <end position="67"/>
    </location>
</feature>
<evidence type="ECO:0008006" key="4">
    <source>
        <dbReference type="Google" id="ProtNLM"/>
    </source>
</evidence>
<dbReference type="AlphaFoldDB" id="A0AAN9VW08"/>
<keyword evidence="3" id="KW-1185">Reference proteome</keyword>
<evidence type="ECO:0000313" key="3">
    <source>
        <dbReference type="Proteomes" id="UP001378592"/>
    </source>
</evidence>
<accession>A0AAN9VW08</accession>
<dbReference type="Gene3D" id="4.10.75.10">
    <property type="entry name" value="Elafin-like"/>
    <property type="match status" value="1"/>
</dbReference>
<keyword evidence="1" id="KW-0732">Signal</keyword>
<protein>
    <recommendedName>
        <fullName evidence="4">WAP domain-containing protein</fullName>
    </recommendedName>
</protein>
<dbReference type="SUPFAM" id="SSF57256">
    <property type="entry name" value="Elafin-like"/>
    <property type="match status" value="1"/>
</dbReference>
<proteinExistence type="predicted"/>
<sequence length="67" mass="6759">MGLGTRCMIFAAVLLVAVSTTAQTQCPNMPPGTFGPCVEACGSGCTDGTICCSNGCGHECMRPVGED</sequence>
<feature type="signal peptide" evidence="1">
    <location>
        <begin position="1"/>
        <end position="22"/>
    </location>
</feature>
<reference evidence="2 3" key="1">
    <citation type="submission" date="2024-03" db="EMBL/GenBank/DDBJ databases">
        <title>The genome assembly and annotation of the cricket Gryllus longicercus Weissman &amp; Gray.</title>
        <authorList>
            <person name="Szrajer S."/>
            <person name="Gray D."/>
            <person name="Ylla G."/>
        </authorList>
    </citation>
    <scope>NUCLEOTIDE SEQUENCE [LARGE SCALE GENOMIC DNA]</scope>
    <source>
        <strain evidence="2">DAG 2021-001</strain>
        <tissue evidence="2">Whole body minus gut</tissue>
    </source>
</reference>
<evidence type="ECO:0000313" key="2">
    <source>
        <dbReference type="EMBL" id="KAK7869831.1"/>
    </source>
</evidence>
<dbReference type="InterPro" id="IPR036645">
    <property type="entry name" value="Elafin-like_sf"/>
</dbReference>
<name>A0AAN9VW08_9ORTH</name>
<dbReference type="EMBL" id="JAZDUA010000068">
    <property type="protein sequence ID" value="KAK7869831.1"/>
    <property type="molecule type" value="Genomic_DNA"/>
</dbReference>
<gene>
    <name evidence="2" type="ORF">R5R35_008049</name>
</gene>
<organism evidence="2 3">
    <name type="scientific">Gryllus longicercus</name>
    <dbReference type="NCBI Taxonomy" id="2509291"/>
    <lineage>
        <taxon>Eukaryota</taxon>
        <taxon>Metazoa</taxon>
        <taxon>Ecdysozoa</taxon>
        <taxon>Arthropoda</taxon>
        <taxon>Hexapoda</taxon>
        <taxon>Insecta</taxon>
        <taxon>Pterygota</taxon>
        <taxon>Neoptera</taxon>
        <taxon>Polyneoptera</taxon>
        <taxon>Orthoptera</taxon>
        <taxon>Ensifera</taxon>
        <taxon>Gryllidea</taxon>
        <taxon>Grylloidea</taxon>
        <taxon>Gryllidae</taxon>
        <taxon>Gryllinae</taxon>
        <taxon>Gryllus</taxon>
    </lineage>
</organism>